<evidence type="ECO:0000313" key="4">
    <source>
        <dbReference type="Proteomes" id="UP001338125"/>
    </source>
</evidence>
<feature type="compositionally biased region" description="Basic and acidic residues" evidence="1">
    <location>
        <begin position="1"/>
        <end position="14"/>
    </location>
</feature>
<evidence type="ECO:0000256" key="1">
    <source>
        <dbReference type="SAM" id="MobiDB-lite"/>
    </source>
</evidence>
<evidence type="ECO:0000313" key="3">
    <source>
        <dbReference type="EMBL" id="KAK5987674.1"/>
    </source>
</evidence>
<evidence type="ECO:0000259" key="2">
    <source>
        <dbReference type="Pfam" id="PF25482"/>
    </source>
</evidence>
<gene>
    <name evidence="3" type="ORF">PT974_11806</name>
</gene>
<feature type="region of interest" description="Disordered" evidence="1">
    <location>
        <begin position="1"/>
        <end position="29"/>
    </location>
</feature>
<name>A0ABR0S684_9HYPO</name>
<dbReference type="Proteomes" id="UP001338125">
    <property type="component" value="Unassembled WGS sequence"/>
</dbReference>
<sequence>MKRNRRQDSSRDAGPKNSPAARKNSSQFARADHMATAKWQDKDLIEVRLVIPGEHMLPRGLDNRTTLDSIRISHKVWITNVEPNIFKICGESMLQLRQAVRAINDVIHDMRLANEYLNTRFMVQKPSRDSYSVPIIFELSSRPHMKFATPGARDMMSTAIDAHTLNIQNELLANLDVLTSCGTYLKMRVNFGHLNIRQKRKGQEDELNFDELAKVMKMYSTRGGARLDRWLAGPRLAEKVFQRLKSLNLCFNKREVRQSYSVTVTIDDQKLQLGTFVLPGSDAQLSVSKLIKPEAFSRLNCTIAAPDMKFDWNLQVDSCENSDEIPSDVRELVEGMSLKIPVKEDREGQELVIPRLAVFKPGNWDSKVSETQLKTSATIPFKNTPYVVDISITQKWKGLRPPMEPETGWGIEIYGVHWDEAVNHVIPGERKKNWGRDMEHIWEGKGKEGVKTAFKGFIKTILEVQSVLDDMDLTEGRIGGIGG</sequence>
<feature type="domain" description="DUF7905" evidence="2">
    <location>
        <begin position="166"/>
        <end position="421"/>
    </location>
</feature>
<dbReference type="Pfam" id="PF25482">
    <property type="entry name" value="DUF7905"/>
    <property type="match status" value="1"/>
</dbReference>
<dbReference type="InterPro" id="IPR057227">
    <property type="entry name" value="DUF7905"/>
</dbReference>
<comment type="caution">
    <text evidence="3">The sequence shown here is derived from an EMBL/GenBank/DDBJ whole genome shotgun (WGS) entry which is preliminary data.</text>
</comment>
<organism evidence="3 4">
    <name type="scientific">Cladobotryum mycophilum</name>
    <dbReference type="NCBI Taxonomy" id="491253"/>
    <lineage>
        <taxon>Eukaryota</taxon>
        <taxon>Fungi</taxon>
        <taxon>Dikarya</taxon>
        <taxon>Ascomycota</taxon>
        <taxon>Pezizomycotina</taxon>
        <taxon>Sordariomycetes</taxon>
        <taxon>Hypocreomycetidae</taxon>
        <taxon>Hypocreales</taxon>
        <taxon>Hypocreaceae</taxon>
        <taxon>Cladobotryum</taxon>
    </lineage>
</organism>
<dbReference type="EMBL" id="JAVFKD010000016">
    <property type="protein sequence ID" value="KAK5987674.1"/>
    <property type="molecule type" value="Genomic_DNA"/>
</dbReference>
<keyword evidence="4" id="KW-1185">Reference proteome</keyword>
<reference evidence="3 4" key="1">
    <citation type="submission" date="2024-01" db="EMBL/GenBank/DDBJ databases">
        <title>Complete genome of Cladobotryum mycophilum ATHUM6906.</title>
        <authorList>
            <person name="Christinaki A.C."/>
            <person name="Myridakis A.I."/>
            <person name="Kouvelis V.N."/>
        </authorList>
    </citation>
    <scope>NUCLEOTIDE SEQUENCE [LARGE SCALE GENOMIC DNA]</scope>
    <source>
        <strain evidence="3 4">ATHUM6906</strain>
    </source>
</reference>
<protein>
    <recommendedName>
        <fullName evidence="2">DUF7905 domain-containing protein</fullName>
    </recommendedName>
</protein>
<proteinExistence type="predicted"/>
<accession>A0ABR0S684</accession>